<dbReference type="InterPro" id="IPR035996">
    <property type="entry name" value="4pyrrol_Methylase_sf"/>
</dbReference>
<proteinExistence type="predicted"/>
<dbReference type="RefSeq" id="WP_039650984.1">
    <property type="nucleotide sequence ID" value="NZ_CP007770.1"/>
</dbReference>
<dbReference type="Gene3D" id="3.40.1010.10">
    <property type="entry name" value="Cobalt-precorrin-4 Transmethylase, Domain 1"/>
    <property type="match status" value="1"/>
</dbReference>
<dbReference type="AlphaFoldDB" id="A0A0A8H5W4"/>
<dbReference type="HOGENOM" id="CLU_044779_4_0_7"/>
<dbReference type="PROSITE" id="PS01296">
    <property type="entry name" value="RSMI"/>
    <property type="match status" value="1"/>
</dbReference>
<feature type="domain" description="Tetrapyrrole methylase" evidence="6">
    <location>
        <begin position="1"/>
        <end position="201"/>
    </location>
</feature>
<dbReference type="STRING" id="1031564.CINS_1363"/>
<dbReference type="InterPro" id="IPR000878">
    <property type="entry name" value="4pyrrol_Mease"/>
</dbReference>
<dbReference type="SUPFAM" id="SSF53790">
    <property type="entry name" value="Tetrapyrrole methylase"/>
    <property type="match status" value="1"/>
</dbReference>
<evidence type="ECO:0000313" key="7">
    <source>
        <dbReference type="EMBL" id="AJC88319.1"/>
    </source>
</evidence>
<gene>
    <name evidence="7" type="ORF">CINS_1363</name>
</gene>
<dbReference type="PIRSF" id="PIRSF005917">
    <property type="entry name" value="MTase_YraL"/>
    <property type="match status" value="1"/>
</dbReference>
<evidence type="ECO:0000256" key="4">
    <source>
        <dbReference type="ARBA" id="ARBA00022679"/>
    </source>
</evidence>
<reference evidence="7 8" key="1">
    <citation type="journal article" date="2014" name="Genome Biol. Evol.">
        <title>Comparative Genomics of the Campylobacter lari Group.</title>
        <authorList>
            <person name="Miller W.G."/>
            <person name="Yee E."/>
            <person name="Chapman M.H."/>
            <person name="Smith T.P."/>
            <person name="Bono J.L."/>
            <person name="Huynh S."/>
            <person name="Parker C.T."/>
            <person name="Vandamme P."/>
            <person name="Luong K."/>
            <person name="Korlach J."/>
        </authorList>
    </citation>
    <scope>NUCLEOTIDE SEQUENCE [LARGE SCALE GENOMIC DNA]</scope>
    <source>
        <strain evidence="7 8">NCTC 12927</strain>
    </source>
</reference>
<dbReference type="Proteomes" id="UP000031163">
    <property type="component" value="Chromosome"/>
</dbReference>
<evidence type="ECO:0000313" key="8">
    <source>
        <dbReference type="Proteomes" id="UP000031163"/>
    </source>
</evidence>
<dbReference type="Pfam" id="PF00590">
    <property type="entry name" value="TP_methylase"/>
    <property type="match status" value="1"/>
</dbReference>
<dbReference type="GO" id="GO:0008168">
    <property type="term" value="F:methyltransferase activity"/>
    <property type="evidence" value="ECO:0007669"/>
    <property type="project" value="UniProtKB-KW"/>
</dbReference>
<dbReference type="GO" id="GO:0032259">
    <property type="term" value="P:methylation"/>
    <property type="evidence" value="ECO:0007669"/>
    <property type="project" value="UniProtKB-KW"/>
</dbReference>
<keyword evidence="5" id="KW-0949">S-adenosyl-L-methionine</keyword>
<dbReference type="InterPro" id="IPR008189">
    <property type="entry name" value="rRNA_ssu_MeTfrase_I"/>
</dbReference>
<dbReference type="PANTHER" id="PTHR46111:SF1">
    <property type="entry name" value="RIBOSOMAL RNA SMALL SUBUNIT METHYLTRANSFERASE I"/>
    <property type="match status" value="1"/>
</dbReference>
<dbReference type="InterPro" id="IPR014777">
    <property type="entry name" value="4pyrrole_Mease_sub1"/>
</dbReference>
<evidence type="ECO:0000256" key="1">
    <source>
        <dbReference type="ARBA" id="ARBA00022490"/>
    </source>
</evidence>
<keyword evidence="1" id="KW-0963">Cytoplasm</keyword>
<evidence type="ECO:0000259" key="6">
    <source>
        <dbReference type="Pfam" id="PF00590"/>
    </source>
</evidence>
<evidence type="ECO:0000256" key="3">
    <source>
        <dbReference type="ARBA" id="ARBA00022603"/>
    </source>
</evidence>
<dbReference type="InterPro" id="IPR014776">
    <property type="entry name" value="4pyrrole_Mease_sub2"/>
</dbReference>
<name>A0A0A8H5W4_9BACT</name>
<dbReference type="GeneID" id="74432144"/>
<evidence type="ECO:0000256" key="5">
    <source>
        <dbReference type="ARBA" id="ARBA00022691"/>
    </source>
</evidence>
<keyword evidence="3 7" id="KW-0489">Methyltransferase</keyword>
<accession>A0A0A8H5W4</accession>
<dbReference type="KEGG" id="cis:CINS_1363"/>
<keyword evidence="2" id="KW-0698">rRNA processing</keyword>
<dbReference type="InterPro" id="IPR018063">
    <property type="entry name" value="SAM_MeTrfase_RsmI_CS"/>
</dbReference>
<dbReference type="PANTHER" id="PTHR46111">
    <property type="entry name" value="RIBOSOMAL RNA SMALL SUBUNIT METHYLTRANSFERASE I"/>
    <property type="match status" value="1"/>
</dbReference>
<dbReference type="CDD" id="cd11648">
    <property type="entry name" value="RsmI"/>
    <property type="match status" value="1"/>
</dbReference>
<dbReference type="GO" id="GO:0006364">
    <property type="term" value="P:rRNA processing"/>
    <property type="evidence" value="ECO:0007669"/>
    <property type="project" value="UniProtKB-KW"/>
</dbReference>
<sequence length="272" mass="31005">MLYFVPTPIGNLNDISFHSLEILQKCKLFLCEDTRVCKSLINLLNNRFNVAIKPLKILAFHTHNEKTFLNSIDKDFFEEDVVYMSDAGMPGISDPGQILIEYAIKNNIKYEVLSGSNAALLALVSSGLCLKEFIFMGFLANKGAQRKKDIEKLMLNPYPSIIYEAPTRIINLIEEISNIDSLREVFIIKEATKKFESKFKANACKVLENLKNMDLRGEWCVVIAPKIDQFHQNILCEEDILELDLPLKVKSKLLSKINAKSPKENYQKLLLS</sequence>
<evidence type="ECO:0000256" key="2">
    <source>
        <dbReference type="ARBA" id="ARBA00022552"/>
    </source>
</evidence>
<protein>
    <submittedName>
        <fullName evidence="7">16S rRNA (Cytidine(1402)-2'-O)-methyltransferase</fullName>
    </submittedName>
</protein>
<organism evidence="7 8">
    <name type="scientific">Campylobacter insulaenigrae NCTC 12927</name>
    <dbReference type="NCBI Taxonomy" id="1031564"/>
    <lineage>
        <taxon>Bacteria</taxon>
        <taxon>Pseudomonadati</taxon>
        <taxon>Campylobacterota</taxon>
        <taxon>Epsilonproteobacteria</taxon>
        <taxon>Campylobacterales</taxon>
        <taxon>Campylobacteraceae</taxon>
        <taxon>Campylobacter</taxon>
    </lineage>
</organism>
<dbReference type="Gene3D" id="3.30.950.10">
    <property type="entry name" value="Methyltransferase, Cobalt-precorrin-4 Transmethylase, Domain 2"/>
    <property type="match status" value="1"/>
</dbReference>
<dbReference type="NCBIfam" id="TIGR00096">
    <property type="entry name" value="16S rRNA (cytidine(1402)-2'-O)-methyltransferase"/>
    <property type="match status" value="1"/>
</dbReference>
<keyword evidence="4 7" id="KW-0808">Transferase</keyword>
<dbReference type="EMBL" id="CP007770">
    <property type="protein sequence ID" value="AJC88319.1"/>
    <property type="molecule type" value="Genomic_DNA"/>
</dbReference>